<reference evidence="2" key="1">
    <citation type="journal article" date="2020" name="Stud. Mycol.">
        <title>101 Dothideomycetes genomes: a test case for predicting lifestyles and emergence of pathogens.</title>
        <authorList>
            <person name="Haridas S."/>
            <person name="Albert R."/>
            <person name="Binder M."/>
            <person name="Bloem J."/>
            <person name="Labutti K."/>
            <person name="Salamov A."/>
            <person name="Andreopoulos B."/>
            <person name="Baker S."/>
            <person name="Barry K."/>
            <person name="Bills G."/>
            <person name="Bluhm B."/>
            <person name="Cannon C."/>
            <person name="Castanera R."/>
            <person name="Culley D."/>
            <person name="Daum C."/>
            <person name="Ezra D."/>
            <person name="Gonzalez J."/>
            <person name="Henrissat B."/>
            <person name="Kuo A."/>
            <person name="Liang C."/>
            <person name="Lipzen A."/>
            <person name="Lutzoni F."/>
            <person name="Magnuson J."/>
            <person name="Mondo S."/>
            <person name="Nolan M."/>
            <person name="Ohm R."/>
            <person name="Pangilinan J."/>
            <person name="Park H.-J."/>
            <person name="Ramirez L."/>
            <person name="Alfaro M."/>
            <person name="Sun H."/>
            <person name="Tritt A."/>
            <person name="Yoshinaga Y."/>
            <person name="Zwiers L.-H."/>
            <person name="Turgeon B."/>
            <person name="Goodwin S."/>
            <person name="Spatafora J."/>
            <person name="Crous P."/>
            <person name="Grigoriev I."/>
        </authorList>
    </citation>
    <scope>NUCLEOTIDE SEQUENCE</scope>
    <source>
        <strain evidence="2">Tuck. ex Michener</strain>
    </source>
</reference>
<gene>
    <name evidence="2" type="ORF">EV356DRAFT_506169</name>
</gene>
<dbReference type="Proteomes" id="UP000800092">
    <property type="component" value="Unassembled WGS sequence"/>
</dbReference>
<dbReference type="AlphaFoldDB" id="A0A6A6H359"/>
<feature type="region of interest" description="Disordered" evidence="1">
    <location>
        <begin position="209"/>
        <end position="246"/>
    </location>
</feature>
<dbReference type="EMBL" id="ML991820">
    <property type="protein sequence ID" value="KAF2231983.1"/>
    <property type="molecule type" value="Genomic_DNA"/>
</dbReference>
<accession>A0A6A6H359</accession>
<proteinExistence type="predicted"/>
<feature type="compositionally biased region" description="Polar residues" evidence="1">
    <location>
        <begin position="286"/>
        <end position="295"/>
    </location>
</feature>
<sequence length="324" mass="35648">MQAKSKERCARLPLYALLPAHSRQNCWSCFLSRLNAHDIPRAQMDIVGATASIAQLAAYCKSACQHLWQVYKAVRNGPAAFSDQSLNISILLNIIDRVRNQESFQERVILPLLVDISTLACKIHSLLERRGLFGLHWALFTKCEALSEAFTSLSAKRDLLHLHISERNHNNLSQIQIDIARMSSNFGGPGYRLGSGTIVQQAPAERIDKEEKMGNKSEPSTQKAPPSGATINANRSEAGTSSRLILGNGYAGNPDIKYEDAKLHEKAKGVLGNRGDNIRIEGNDLEITNSGSSENAGKGTRTDRDDKKIKDGKEVRSGNAHDKH</sequence>
<organism evidence="2 3">
    <name type="scientific">Viridothelium virens</name>
    <name type="common">Speckled blister lichen</name>
    <name type="synonym">Trypethelium virens</name>
    <dbReference type="NCBI Taxonomy" id="1048519"/>
    <lineage>
        <taxon>Eukaryota</taxon>
        <taxon>Fungi</taxon>
        <taxon>Dikarya</taxon>
        <taxon>Ascomycota</taxon>
        <taxon>Pezizomycotina</taxon>
        <taxon>Dothideomycetes</taxon>
        <taxon>Dothideomycetes incertae sedis</taxon>
        <taxon>Trypetheliales</taxon>
        <taxon>Trypetheliaceae</taxon>
        <taxon>Viridothelium</taxon>
    </lineage>
</organism>
<feature type="compositionally biased region" description="Polar residues" evidence="1">
    <location>
        <begin position="217"/>
        <end position="243"/>
    </location>
</feature>
<protein>
    <submittedName>
        <fullName evidence="2">Uncharacterized protein</fullName>
    </submittedName>
</protein>
<name>A0A6A6H359_VIRVR</name>
<evidence type="ECO:0000313" key="3">
    <source>
        <dbReference type="Proteomes" id="UP000800092"/>
    </source>
</evidence>
<evidence type="ECO:0000313" key="2">
    <source>
        <dbReference type="EMBL" id="KAF2231983.1"/>
    </source>
</evidence>
<evidence type="ECO:0000256" key="1">
    <source>
        <dbReference type="SAM" id="MobiDB-lite"/>
    </source>
</evidence>
<feature type="compositionally biased region" description="Basic and acidic residues" evidence="1">
    <location>
        <begin position="300"/>
        <end position="324"/>
    </location>
</feature>
<keyword evidence="3" id="KW-1185">Reference proteome</keyword>
<feature type="region of interest" description="Disordered" evidence="1">
    <location>
        <begin position="283"/>
        <end position="324"/>
    </location>
</feature>
<dbReference type="OrthoDB" id="3797806at2759"/>